<keyword evidence="3" id="KW-1185">Reference proteome</keyword>
<dbReference type="AlphaFoldDB" id="D6ZC88"/>
<dbReference type="eggNOG" id="COG3305">
    <property type="taxonomic scope" value="Bacteria"/>
</dbReference>
<reference evidence="2 3" key="1">
    <citation type="journal article" date="2010" name="Stand. Genomic Sci.">
        <title>Complete genome sequence of Segniliparus rotundus type strain (CDC 1076).</title>
        <authorList>
            <person name="Sikorski J."/>
            <person name="Lapidus A."/>
            <person name="Copeland A."/>
            <person name="Misra M."/>
            <person name="Glavina Del Rio T."/>
            <person name="Nolan M."/>
            <person name="Lucas S."/>
            <person name="Chen F."/>
            <person name="Tice H."/>
            <person name="Cheng J.F."/>
            <person name="Jando M."/>
            <person name="Schneider S."/>
            <person name="Bruce D."/>
            <person name="Goodwin L."/>
            <person name="Pitluck S."/>
            <person name="Liolios K."/>
            <person name="Mikhailova N."/>
            <person name="Pati A."/>
            <person name="Ivanova N."/>
            <person name="Mavromatis K."/>
            <person name="Chen A."/>
            <person name="Palaniappan K."/>
            <person name="Chertkov O."/>
            <person name="Land M."/>
            <person name="Hauser L."/>
            <person name="Chang Y.J."/>
            <person name="Jeffries C.D."/>
            <person name="Brettin T."/>
            <person name="Detter J.C."/>
            <person name="Han C."/>
            <person name="Rohde M."/>
            <person name="Goker M."/>
            <person name="Bristow J."/>
            <person name="Eisen J.A."/>
            <person name="Markowitz V."/>
            <person name="Hugenholtz P."/>
            <person name="Kyrpides N.C."/>
            <person name="Klenk H.P."/>
        </authorList>
    </citation>
    <scope>NUCLEOTIDE SEQUENCE [LARGE SCALE GENOMIC DNA]</scope>
    <source>
        <strain evidence="3">ATCC BAA-972 / CDC 1076 / CIP 108378 / DSM 44985 / JCM 13578</strain>
    </source>
</reference>
<evidence type="ECO:0000256" key="1">
    <source>
        <dbReference type="SAM" id="Phobius"/>
    </source>
</evidence>
<keyword evidence="1" id="KW-0472">Membrane</keyword>
<keyword evidence="1" id="KW-0812">Transmembrane</keyword>
<feature type="transmembrane region" description="Helical" evidence="1">
    <location>
        <begin position="157"/>
        <end position="174"/>
    </location>
</feature>
<sequence>MRKPVVAYSSPMDWSLRYCSWHGHETYAPDETALRARLMVMTALGEAWRCLRCGDFVPGSPRRSGPADHAPEVPHGRLLRDRWIMRALAVERWLRSVVLLAGAYAVLHLSFAREQAQRAFETDLPLLKPLAEQLGWNLGTSKVLHGISTVLGLSSAAMRWIALAVLVYAALQIIEGVGLWQVKRWGEYFAVVATSVFLPLEVYELTERVTPLKIAALVVNVIAVLWLVWSKRLFGVRGGAAAYHAEHSAESLLTVERATAGV</sequence>
<evidence type="ECO:0008006" key="4">
    <source>
        <dbReference type="Google" id="ProtNLM"/>
    </source>
</evidence>
<dbReference type="HOGENOM" id="CLU_093816_0_0_11"/>
<dbReference type="KEGG" id="srt:Srot_2622"/>
<dbReference type="Pfam" id="PF09900">
    <property type="entry name" value="DUF2127"/>
    <property type="match status" value="1"/>
</dbReference>
<gene>
    <name evidence="2" type="ordered locus">Srot_2622</name>
</gene>
<evidence type="ECO:0000313" key="3">
    <source>
        <dbReference type="Proteomes" id="UP000002247"/>
    </source>
</evidence>
<organism evidence="2 3">
    <name type="scientific">Segniliparus rotundus (strain ATCC BAA-972 / CDC 1076 / CIP 108378 / DSM 44985 / JCM 13578)</name>
    <dbReference type="NCBI Taxonomy" id="640132"/>
    <lineage>
        <taxon>Bacteria</taxon>
        <taxon>Bacillati</taxon>
        <taxon>Actinomycetota</taxon>
        <taxon>Actinomycetes</taxon>
        <taxon>Mycobacteriales</taxon>
        <taxon>Segniliparaceae</taxon>
        <taxon>Segniliparus</taxon>
    </lineage>
</organism>
<dbReference type="EMBL" id="CP001958">
    <property type="protein sequence ID" value="ADG99057.1"/>
    <property type="molecule type" value="Genomic_DNA"/>
</dbReference>
<name>D6ZC88_SEGRD</name>
<proteinExistence type="predicted"/>
<feature type="transmembrane region" description="Helical" evidence="1">
    <location>
        <begin position="209"/>
        <end position="229"/>
    </location>
</feature>
<dbReference type="STRING" id="640132.Srot_2622"/>
<protein>
    <recommendedName>
        <fullName evidence="4">DUF2127 domain-containing protein</fullName>
    </recommendedName>
</protein>
<evidence type="ECO:0000313" key="2">
    <source>
        <dbReference type="EMBL" id="ADG99057.1"/>
    </source>
</evidence>
<keyword evidence="1" id="KW-1133">Transmembrane helix</keyword>
<feature type="transmembrane region" description="Helical" evidence="1">
    <location>
        <begin position="186"/>
        <end position="203"/>
    </location>
</feature>
<accession>D6ZC88</accession>
<dbReference type="Proteomes" id="UP000002247">
    <property type="component" value="Chromosome"/>
</dbReference>
<dbReference type="InterPro" id="IPR021125">
    <property type="entry name" value="DUF2127"/>
</dbReference>
<feature type="transmembrane region" description="Helical" evidence="1">
    <location>
        <begin position="93"/>
        <end position="111"/>
    </location>
</feature>